<dbReference type="OrthoDB" id="1924787at2759"/>
<keyword evidence="5" id="KW-0333">Golgi apparatus</keyword>
<reference evidence="8 9" key="1">
    <citation type="submission" date="2019-01" db="EMBL/GenBank/DDBJ databases">
        <title>Sequencing of cultivated peanut Arachis hypogaea provides insights into genome evolution and oil improvement.</title>
        <authorList>
            <person name="Chen X."/>
        </authorList>
    </citation>
    <scope>NUCLEOTIDE SEQUENCE [LARGE SCALE GENOMIC DNA]</scope>
    <source>
        <strain evidence="9">cv. Fuhuasheng</strain>
        <tissue evidence="8">Leaves</tissue>
    </source>
</reference>
<dbReference type="Proteomes" id="UP000289738">
    <property type="component" value="Chromosome B09"/>
</dbReference>
<dbReference type="InterPro" id="IPR040911">
    <property type="entry name" value="Exostosin_GT47"/>
</dbReference>
<keyword evidence="3" id="KW-0328">Glycosyltransferase</keyword>
<dbReference type="Gramene" id="arahy.Tifrunner.gnm2.ann2.Ah19g566000.1">
    <property type="protein sequence ID" value="arahy.Tifrunner.gnm2.ann2.Ah19g566000.1-CDS-1"/>
    <property type="gene ID" value="arahy.Tifrunner.gnm2.ann2.Ah19g566000"/>
</dbReference>
<evidence type="ECO:0000256" key="6">
    <source>
        <dbReference type="SAM" id="MobiDB-lite"/>
    </source>
</evidence>
<feature type="region of interest" description="Disordered" evidence="6">
    <location>
        <begin position="33"/>
        <end position="53"/>
    </location>
</feature>
<evidence type="ECO:0000313" key="9">
    <source>
        <dbReference type="Proteomes" id="UP000289738"/>
    </source>
</evidence>
<comment type="similarity">
    <text evidence="2">Belongs to the glycosyltransferase 47 family.</text>
</comment>
<name>A0A444XVZ4_ARAHY</name>
<dbReference type="PANTHER" id="PTHR11062">
    <property type="entry name" value="EXOSTOSIN HEPARAN SULFATE GLYCOSYLTRANSFERASE -RELATED"/>
    <property type="match status" value="1"/>
</dbReference>
<dbReference type="InterPro" id="IPR004263">
    <property type="entry name" value="Exostosin"/>
</dbReference>
<dbReference type="GO" id="GO:0009969">
    <property type="term" value="P:xyloglucan biosynthetic process"/>
    <property type="evidence" value="ECO:0007669"/>
    <property type="project" value="TreeGrafter"/>
</dbReference>
<dbReference type="GO" id="GO:0008378">
    <property type="term" value="F:galactosyltransferase activity"/>
    <property type="evidence" value="ECO:0007669"/>
    <property type="project" value="TreeGrafter"/>
</dbReference>
<evidence type="ECO:0000256" key="4">
    <source>
        <dbReference type="ARBA" id="ARBA00022968"/>
    </source>
</evidence>
<organism evidence="8 9">
    <name type="scientific">Arachis hypogaea</name>
    <name type="common">Peanut</name>
    <dbReference type="NCBI Taxonomy" id="3818"/>
    <lineage>
        <taxon>Eukaryota</taxon>
        <taxon>Viridiplantae</taxon>
        <taxon>Streptophyta</taxon>
        <taxon>Embryophyta</taxon>
        <taxon>Tracheophyta</taxon>
        <taxon>Spermatophyta</taxon>
        <taxon>Magnoliopsida</taxon>
        <taxon>eudicotyledons</taxon>
        <taxon>Gunneridae</taxon>
        <taxon>Pentapetalae</taxon>
        <taxon>rosids</taxon>
        <taxon>fabids</taxon>
        <taxon>Fabales</taxon>
        <taxon>Fabaceae</taxon>
        <taxon>Papilionoideae</taxon>
        <taxon>50 kb inversion clade</taxon>
        <taxon>dalbergioids sensu lato</taxon>
        <taxon>Dalbergieae</taxon>
        <taxon>Pterocarpus clade</taxon>
        <taxon>Arachis</taxon>
    </lineage>
</organism>
<keyword evidence="3" id="KW-0808">Transferase</keyword>
<comment type="caution">
    <text evidence="8">The sequence shown here is derived from an EMBL/GenBank/DDBJ whole genome shotgun (WGS) entry which is preliminary data.</text>
</comment>
<feature type="compositionally biased region" description="Basic and acidic residues" evidence="6">
    <location>
        <begin position="38"/>
        <end position="51"/>
    </location>
</feature>
<evidence type="ECO:0000256" key="3">
    <source>
        <dbReference type="ARBA" id="ARBA00022676"/>
    </source>
</evidence>
<proteinExistence type="inferred from homology"/>
<protein>
    <recommendedName>
        <fullName evidence="7">Exostosin GT47 domain-containing protein</fullName>
    </recommendedName>
</protein>
<keyword evidence="9" id="KW-1185">Reference proteome</keyword>
<evidence type="ECO:0000256" key="2">
    <source>
        <dbReference type="ARBA" id="ARBA00010271"/>
    </source>
</evidence>
<feature type="domain" description="Exostosin GT47" evidence="7">
    <location>
        <begin position="145"/>
        <end position="481"/>
    </location>
</feature>
<comment type="subcellular location">
    <subcellularLocation>
        <location evidence="1">Golgi apparatus membrane</location>
        <topology evidence="1">Single-pass type II membrane protein</topology>
    </subcellularLocation>
</comment>
<evidence type="ECO:0000259" key="7">
    <source>
        <dbReference type="Pfam" id="PF03016"/>
    </source>
</evidence>
<accession>A0A444XVZ4</accession>
<dbReference type="GO" id="GO:0000139">
    <property type="term" value="C:Golgi membrane"/>
    <property type="evidence" value="ECO:0007669"/>
    <property type="project" value="UniProtKB-SubCell"/>
</dbReference>
<keyword evidence="4" id="KW-0812">Transmembrane</keyword>
<dbReference type="Pfam" id="PF03016">
    <property type="entry name" value="Exostosin_GT47"/>
    <property type="match status" value="1"/>
</dbReference>
<dbReference type="EMBL" id="SDMP01000019">
    <property type="protein sequence ID" value="RYQ93970.1"/>
    <property type="molecule type" value="Genomic_DNA"/>
</dbReference>
<sequence length="546" mass="62875">MYPLSLLLSLNSLHTRLANSTYKPSATNNSFLMLPHSSEPHRRPKSPELSDPKSTFSALTAALIHLLSPRNPRSWILYIILFLQILLLSNLRSFPYPDAFLHPSTLLHNSTNAHHPYLSIPANAVVQQPTLPQNEVIENTSLDQCGSGRVFVYDLPRTFNKEILENCDNLNPWSSRCVALANDGLGQSAAGLAGIVPEDLLPAWYWTDQFVSEIIFHRRMLHHKCRVTEPELATAFYIPFYAGLAVGKYLWSNTSTAKDRDHHCDMMLTWLNDQPYYKKSNGWDHFITMGRITWDFRRSKDQDWGSSCIYKTGMRNVTRLLIERNPWDYFDVGIPYPTGFHPRFDSDVTRWQQFVRDCRRSSLFCFAGAPRRTFRNDFRGLLLSQCRDSGESCRAVNCSGSRCSNGTSAIMEAFLESDFCLQPRGDSFTRRSIFDCMVAGSIPVFFWRRSAYFQYEWFLPAEPGSYSVYIDRNAVKNGTSVKAVLESYSKEEVRKMREKVIEYIPRLVYAKSNNGLEGMKDAFDVAIEGVFRRFRDQEDLSFSKWR</sequence>
<dbReference type="STRING" id="3818.A0A444XVZ4"/>
<evidence type="ECO:0000256" key="5">
    <source>
        <dbReference type="ARBA" id="ARBA00023034"/>
    </source>
</evidence>
<gene>
    <name evidence="8" type="ORF">Ahy_B09g100178</name>
</gene>
<keyword evidence="4" id="KW-0735">Signal-anchor</keyword>
<evidence type="ECO:0000313" key="8">
    <source>
        <dbReference type="EMBL" id="RYQ93970.1"/>
    </source>
</evidence>
<dbReference type="PANTHER" id="PTHR11062:SF214">
    <property type="entry name" value="XYLOGLUCAN GALACTOSYLTRANSFERASE XLT2"/>
    <property type="match status" value="1"/>
</dbReference>
<evidence type="ECO:0000256" key="1">
    <source>
        <dbReference type="ARBA" id="ARBA00004323"/>
    </source>
</evidence>
<dbReference type="AlphaFoldDB" id="A0A444XVZ4"/>